<dbReference type="InterPro" id="IPR002110">
    <property type="entry name" value="Ankyrin_rpt"/>
</dbReference>
<evidence type="ECO:0000259" key="5">
    <source>
        <dbReference type="Pfam" id="PF24883"/>
    </source>
</evidence>
<keyword evidence="3" id="KW-0472">Membrane</keyword>
<sequence length="757" mass="86335">IDWLTPFDYGSQQSDYIGRRQPGTGQWLLGSAEYQTWLKSQKQTLFCPGIPGAGKTIITSIVVEELTTHFQSDERIGIAYLYCDFRRQDEQKADNLLGSLLKQLTQCQSSLLRTVKELYERYKDKRIRPLFDKISKALHSIAAEYSRAFIVIDVLDEYQAFDGCRTRFLSEIFSLQAKYGANIFATSRFIPEITEKFERSLLIEIRTSDEDVRRYLDSQMFRLPGFVVGSPELQEEIKTEIIRAVDGMFLLIQLYLDSLIGKIAPKTVRAALKKLPTGSGAYDYVYEDTVERIKGQVIDAKELGMKVLSWIACAKRPLKTTELQHALAVEVGEVELDQENLPQIEAMASVYTGLVTVDKESKIIRLVYYTTQEYFERIQKRWFPNAEANITIICITYLSFDIFEHGYYQTDDEFEERLRSNRFFEYAARNWGYHARKISTLSQALSQVLSLVVVEFLKSEAKVNASSQGLLAIKHYLRKSKYSQKVPRWITGLHLTAYFGVEAIVKLLLDISKADKYDKQTSLLLAAKAGHKAIVQLLLEIGKVDIDSKDESGRTPLSWAAGKGHETFIQLLLDTGKVDINSKDESGRTPLWWAASHGREAMVKLLLETGRADVDLKDSYNQTPLSWAAENGHEAMVKLLLDNGADISIENRSGWTALQLAALNTYESIEQLLVIHGAPEPDDFIGFRSCFCKVVFKSYYIYFHNLNREGLGGPNLYILYLILKCFIAASLLLFWPCNAILSNTYFSVLLYYMQFKE</sequence>
<dbReference type="Pfam" id="PF12796">
    <property type="entry name" value="Ank_2"/>
    <property type="match status" value="2"/>
</dbReference>
<dbReference type="InParanoid" id="A0A2J6SG93"/>
<reference evidence="6 7" key="1">
    <citation type="submission" date="2016-04" db="EMBL/GenBank/DDBJ databases">
        <title>A degradative enzymes factory behind the ericoid mycorrhizal symbiosis.</title>
        <authorList>
            <consortium name="DOE Joint Genome Institute"/>
            <person name="Martino E."/>
            <person name="Morin E."/>
            <person name="Grelet G."/>
            <person name="Kuo A."/>
            <person name="Kohler A."/>
            <person name="Daghino S."/>
            <person name="Barry K."/>
            <person name="Choi C."/>
            <person name="Cichocki N."/>
            <person name="Clum A."/>
            <person name="Copeland A."/>
            <person name="Hainaut M."/>
            <person name="Haridas S."/>
            <person name="Labutti K."/>
            <person name="Lindquist E."/>
            <person name="Lipzen A."/>
            <person name="Khouja H.-R."/>
            <person name="Murat C."/>
            <person name="Ohm R."/>
            <person name="Olson A."/>
            <person name="Spatafora J."/>
            <person name="Veneault-Fourrey C."/>
            <person name="Henrissat B."/>
            <person name="Grigoriev I."/>
            <person name="Martin F."/>
            <person name="Perotto S."/>
        </authorList>
    </citation>
    <scope>NUCLEOTIDE SEQUENCE [LARGE SCALE GENOMIC DNA]</scope>
    <source>
        <strain evidence="6 7">E</strain>
    </source>
</reference>
<dbReference type="EMBL" id="KZ613919">
    <property type="protein sequence ID" value="PMD49792.1"/>
    <property type="molecule type" value="Genomic_DNA"/>
</dbReference>
<keyword evidence="3" id="KW-0812">Transmembrane</keyword>
<dbReference type="InterPro" id="IPR027417">
    <property type="entry name" value="P-loop_NTPase"/>
</dbReference>
<dbReference type="RefSeq" id="XP_024726696.1">
    <property type="nucleotide sequence ID" value="XM_024876363.1"/>
</dbReference>
<evidence type="ECO:0000313" key="7">
    <source>
        <dbReference type="Proteomes" id="UP000235371"/>
    </source>
</evidence>
<dbReference type="PANTHER" id="PTHR10039:SF15">
    <property type="entry name" value="NACHT DOMAIN-CONTAINING PROTEIN"/>
    <property type="match status" value="1"/>
</dbReference>
<dbReference type="PRINTS" id="PR01415">
    <property type="entry name" value="ANKYRIN"/>
</dbReference>
<dbReference type="OrthoDB" id="195446at2759"/>
<name>A0A2J6SG93_9HELO</name>
<feature type="transmembrane region" description="Helical" evidence="3">
    <location>
        <begin position="716"/>
        <end position="735"/>
    </location>
</feature>
<dbReference type="InterPro" id="IPR056884">
    <property type="entry name" value="NPHP3-like_N"/>
</dbReference>
<protein>
    <submittedName>
        <fullName evidence="6">Uncharacterized protein</fullName>
    </submittedName>
</protein>
<keyword evidence="2" id="KW-0040">ANK repeat</keyword>
<feature type="domain" description="Nephrocystin 3-like N-terminal" evidence="5">
    <location>
        <begin position="23"/>
        <end position="188"/>
    </location>
</feature>
<dbReference type="AlphaFoldDB" id="A0A2J6SG93"/>
<dbReference type="PANTHER" id="PTHR10039">
    <property type="entry name" value="AMELOGENIN"/>
    <property type="match status" value="1"/>
</dbReference>
<dbReference type="SUPFAM" id="SSF48403">
    <property type="entry name" value="Ankyrin repeat"/>
    <property type="match status" value="1"/>
</dbReference>
<dbReference type="STRING" id="1095630.A0A2J6SG93"/>
<dbReference type="Pfam" id="PF22939">
    <property type="entry name" value="WHD_GPIID"/>
    <property type="match status" value="1"/>
</dbReference>
<feature type="repeat" description="ANK" evidence="2">
    <location>
        <begin position="586"/>
        <end position="610"/>
    </location>
</feature>
<dbReference type="Gene3D" id="1.25.40.20">
    <property type="entry name" value="Ankyrin repeat-containing domain"/>
    <property type="match status" value="2"/>
</dbReference>
<keyword evidence="7" id="KW-1185">Reference proteome</keyword>
<feature type="domain" description="GPI inositol-deacylase winged helix" evidence="4">
    <location>
        <begin position="297"/>
        <end position="375"/>
    </location>
</feature>
<gene>
    <name evidence="6" type="ORF">K444DRAFT_548252</name>
</gene>
<feature type="repeat" description="ANK" evidence="2">
    <location>
        <begin position="518"/>
        <end position="542"/>
    </location>
</feature>
<evidence type="ECO:0000256" key="3">
    <source>
        <dbReference type="SAM" id="Phobius"/>
    </source>
</evidence>
<dbReference type="SMART" id="SM00248">
    <property type="entry name" value="ANK"/>
    <property type="match status" value="6"/>
</dbReference>
<evidence type="ECO:0000256" key="1">
    <source>
        <dbReference type="ARBA" id="ARBA00022737"/>
    </source>
</evidence>
<dbReference type="GeneID" id="36584442"/>
<dbReference type="InterPro" id="IPR036770">
    <property type="entry name" value="Ankyrin_rpt-contain_sf"/>
</dbReference>
<feature type="repeat" description="ANK" evidence="2">
    <location>
        <begin position="620"/>
        <end position="652"/>
    </location>
</feature>
<feature type="repeat" description="ANK" evidence="2">
    <location>
        <begin position="552"/>
        <end position="576"/>
    </location>
</feature>
<keyword evidence="1" id="KW-0677">Repeat</keyword>
<dbReference type="Pfam" id="PF24883">
    <property type="entry name" value="NPHP3_N"/>
    <property type="match status" value="1"/>
</dbReference>
<dbReference type="InterPro" id="IPR054471">
    <property type="entry name" value="GPIID_WHD"/>
</dbReference>
<proteinExistence type="predicted"/>
<accession>A0A2J6SG93</accession>
<dbReference type="PROSITE" id="PS50297">
    <property type="entry name" value="ANK_REP_REGION"/>
    <property type="match status" value="4"/>
</dbReference>
<keyword evidence="3" id="KW-1133">Transmembrane helix</keyword>
<dbReference type="PROSITE" id="PS50088">
    <property type="entry name" value="ANK_REPEAT"/>
    <property type="match status" value="4"/>
</dbReference>
<dbReference type="Proteomes" id="UP000235371">
    <property type="component" value="Unassembled WGS sequence"/>
</dbReference>
<dbReference type="SUPFAM" id="SSF52540">
    <property type="entry name" value="P-loop containing nucleoside triphosphate hydrolases"/>
    <property type="match status" value="1"/>
</dbReference>
<evidence type="ECO:0000259" key="4">
    <source>
        <dbReference type="Pfam" id="PF22939"/>
    </source>
</evidence>
<dbReference type="Gene3D" id="3.40.50.300">
    <property type="entry name" value="P-loop containing nucleotide triphosphate hydrolases"/>
    <property type="match status" value="1"/>
</dbReference>
<evidence type="ECO:0000313" key="6">
    <source>
        <dbReference type="EMBL" id="PMD49792.1"/>
    </source>
</evidence>
<feature type="non-terminal residue" evidence="6">
    <location>
        <position position="1"/>
    </location>
</feature>
<organism evidence="6 7">
    <name type="scientific">Hyaloscypha bicolor E</name>
    <dbReference type="NCBI Taxonomy" id="1095630"/>
    <lineage>
        <taxon>Eukaryota</taxon>
        <taxon>Fungi</taxon>
        <taxon>Dikarya</taxon>
        <taxon>Ascomycota</taxon>
        <taxon>Pezizomycotina</taxon>
        <taxon>Leotiomycetes</taxon>
        <taxon>Helotiales</taxon>
        <taxon>Hyaloscyphaceae</taxon>
        <taxon>Hyaloscypha</taxon>
        <taxon>Hyaloscypha bicolor</taxon>
    </lineage>
</organism>
<evidence type="ECO:0000256" key="2">
    <source>
        <dbReference type="PROSITE-ProRule" id="PRU00023"/>
    </source>
</evidence>